<dbReference type="Gene3D" id="3.30.1360.210">
    <property type="match status" value="1"/>
</dbReference>
<evidence type="ECO:0000256" key="5">
    <source>
        <dbReference type="ARBA" id="ARBA00041214"/>
    </source>
</evidence>
<dbReference type="GO" id="GO:0003723">
    <property type="term" value="F:RNA binding"/>
    <property type="evidence" value="ECO:0007669"/>
    <property type="project" value="TreeGrafter"/>
</dbReference>
<name>A0A098VNJ0_9MICR</name>
<accession>A0A098VNJ0</accession>
<evidence type="ECO:0000256" key="2">
    <source>
        <dbReference type="ARBA" id="ARBA00022980"/>
    </source>
</evidence>
<dbReference type="GO" id="GO:0005840">
    <property type="term" value="C:ribosome"/>
    <property type="evidence" value="ECO:0007669"/>
    <property type="project" value="UniProtKB-KW"/>
</dbReference>
<comment type="similarity">
    <text evidence="1">Belongs to the eukaryotic ribosomal protein eL22 family.</text>
</comment>
<evidence type="ECO:0000256" key="4">
    <source>
        <dbReference type="ARBA" id="ARBA00040613"/>
    </source>
</evidence>
<dbReference type="EMBL" id="JMKJ01000586">
    <property type="protein sequence ID" value="KGG50339.1"/>
    <property type="molecule type" value="Genomic_DNA"/>
</dbReference>
<dbReference type="FunFam" id="3.30.1360.210:FF:000001">
    <property type="entry name" value="60S ribosomal protein L22 1"/>
    <property type="match status" value="1"/>
</dbReference>
<evidence type="ECO:0000313" key="7">
    <source>
        <dbReference type="Proteomes" id="UP000029725"/>
    </source>
</evidence>
<dbReference type="GeneID" id="25260778"/>
<dbReference type="VEuPathDB" id="MicrosporidiaDB:DI09_76p130"/>
<keyword evidence="7" id="KW-1185">Reference proteome</keyword>
<keyword evidence="3" id="KW-0687">Ribonucleoprotein</keyword>
<dbReference type="GO" id="GO:0002181">
    <property type="term" value="P:cytoplasmic translation"/>
    <property type="evidence" value="ECO:0007669"/>
    <property type="project" value="TreeGrafter"/>
</dbReference>
<dbReference type="InterPro" id="IPR038526">
    <property type="entry name" value="Ribosomal_eL22_sf"/>
</dbReference>
<keyword evidence="2 6" id="KW-0689">Ribosomal protein</keyword>
<dbReference type="PANTHER" id="PTHR10064:SF0">
    <property type="entry name" value="FI24544P1-RELATED"/>
    <property type="match status" value="1"/>
</dbReference>
<comment type="caution">
    <text evidence="6">The sequence shown here is derived from an EMBL/GenBank/DDBJ whole genome shotgun (WGS) entry which is preliminary data.</text>
</comment>
<organism evidence="6 7">
    <name type="scientific">Mitosporidium daphniae</name>
    <dbReference type="NCBI Taxonomy" id="1485682"/>
    <lineage>
        <taxon>Eukaryota</taxon>
        <taxon>Fungi</taxon>
        <taxon>Fungi incertae sedis</taxon>
        <taxon>Microsporidia</taxon>
        <taxon>Mitosporidium</taxon>
    </lineage>
</organism>
<gene>
    <name evidence="6" type="ORF">DI09_76p130</name>
</gene>
<dbReference type="GO" id="GO:1990904">
    <property type="term" value="C:ribonucleoprotein complex"/>
    <property type="evidence" value="ECO:0007669"/>
    <property type="project" value="UniProtKB-KW"/>
</dbReference>
<dbReference type="HOGENOM" id="CLU_105624_0_0_1"/>
<evidence type="ECO:0000256" key="1">
    <source>
        <dbReference type="ARBA" id="ARBA00007817"/>
    </source>
</evidence>
<dbReference type="RefSeq" id="XP_013236766.1">
    <property type="nucleotide sequence ID" value="XM_013381312.1"/>
</dbReference>
<reference evidence="6 7" key="1">
    <citation type="submission" date="2014-04" db="EMBL/GenBank/DDBJ databases">
        <title>A new species of microsporidia sheds light on the evolution of extreme parasitism.</title>
        <authorList>
            <person name="Haag K.L."/>
            <person name="James T.Y."/>
            <person name="Larsson R."/>
            <person name="Schaer T.M."/>
            <person name="Refardt D."/>
            <person name="Pombert J.-F."/>
            <person name="Ebert D."/>
        </authorList>
    </citation>
    <scope>NUCLEOTIDE SEQUENCE [LARGE SCALE GENOMIC DNA]</scope>
    <source>
        <strain evidence="6 7">UGP3</strain>
        <tissue evidence="6">Spores</tissue>
    </source>
</reference>
<dbReference type="PANTHER" id="PTHR10064">
    <property type="entry name" value="60S RIBOSOMAL PROTEIN L22"/>
    <property type="match status" value="1"/>
</dbReference>
<dbReference type="InterPro" id="IPR002671">
    <property type="entry name" value="Ribosomal_eL22"/>
</dbReference>
<dbReference type="AlphaFoldDB" id="A0A098VNJ0"/>
<sequence length="122" mass="13946">MAIIKPAPIPSRKFVIDCTKPVNDGVFDVALFEKFLHDRIKVHGKTGNLDHIVNVSRSGAVVTISVQNIEFSKRYLKYLSKKFLKKNSLKDWLRVVSLDKATYQLRYYNINADAAEESSDEE</sequence>
<proteinExistence type="inferred from homology"/>
<dbReference type="Pfam" id="PF01776">
    <property type="entry name" value="Ribosomal_L22e"/>
    <property type="match status" value="1"/>
</dbReference>
<dbReference type="GO" id="GO:0003735">
    <property type="term" value="F:structural constituent of ribosome"/>
    <property type="evidence" value="ECO:0007669"/>
    <property type="project" value="InterPro"/>
</dbReference>
<dbReference type="OrthoDB" id="10259820at2759"/>
<dbReference type="Proteomes" id="UP000029725">
    <property type="component" value="Unassembled WGS sequence"/>
</dbReference>
<dbReference type="GO" id="GO:0005737">
    <property type="term" value="C:cytoplasm"/>
    <property type="evidence" value="ECO:0007669"/>
    <property type="project" value="UniProtKB-ARBA"/>
</dbReference>
<evidence type="ECO:0000256" key="3">
    <source>
        <dbReference type="ARBA" id="ARBA00023274"/>
    </source>
</evidence>
<protein>
    <recommendedName>
        <fullName evidence="4">Large ribosomal subunit protein eL22</fullName>
    </recommendedName>
    <alternativeName>
        <fullName evidence="5">60S ribosomal protein L22</fullName>
    </alternativeName>
</protein>
<evidence type="ECO:0000313" key="6">
    <source>
        <dbReference type="EMBL" id="KGG50339.1"/>
    </source>
</evidence>